<dbReference type="InterPro" id="IPR005069">
    <property type="entry name" value="Nucl-diP-sugar_transferase"/>
</dbReference>
<name>A0AAQ3M385_9PEZI</name>
<evidence type="ECO:0000259" key="1">
    <source>
        <dbReference type="Pfam" id="PF03407"/>
    </source>
</evidence>
<dbReference type="PANTHER" id="PTHR47032">
    <property type="entry name" value="UDP-D-XYLOSE:L-FUCOSE ALPHA-1,3-D-XYLOSYLTRANSFERASE-RELATED"/>
    <property type="match status" value="1"/>
</dbReference>
<evidence type="ECO:0000313" key="2">
    <source>
        <dbReference type="EMBL" id="WPG99080.1"/>
    </source>
</evidence>
<dbReference type="Proteomes" id="UP001303373">
    <property type="component" value="Chromosome 2"/>
</dbReference>
<feature type="domain" description="Nucleotide-diphospho-sugar transferase" evidence="1">
    <location>
        <begin position="10"/>
        <end position="222"/>
    </location>
</feature>
<dbReference type="GO" id="GO:0005794">
    <property type="term" value="C:Golgi apparatus"/>
    <property type="evidence" value="ECO:0007669"/>
    <property type="project" value="TreeGrafter"/>
</dbReference>
<sequence length="266" mass="30328">MPSTTPSWSIVFYAFDEGAEMYLSEKGYATYRDSSLFGTSNNENLRGTTAAYKRMMKERPKFFIDLLNTGLDVLMVDANIVFWQSPREIIPADRNAVDAVFSTDAREFYQTHNAFQDATRRGNLMPPICNGLFWMKGTKRTRDLWSEMLDLFNMPGLKGWWRRRSAQSDQSAMDLLLNDGRAVMVKPFPHGINEEIVPVSQTHRLNIQLLDQTLAVNGHFHTFHKAALSCALKRTPRSQPRRGLLVRKLQSAEPLDLRALAVKGNV</sequence>
<dbReference type="GO" id="GO:0016757">
    <property type="term" value="F:glycosyltransferase activity"/>
    <property type="evidence" value="ECO:0007669"/>
    <property type="project" value="TreeGrafter"/>
</dbReference>
<dbReference type="PANTHER" id="PTHR47032:SF1">
    <property type="entry name" value="UDP-D-XYLOSE:L-FUCOSE ALPHA-1,3-D-XYLOSYLTRANSFERASE-RELATED"/>
    <property type="match status" value="1"/>
</dbReference>
<dbReference type="AlphaFoldDB" id="A0AAQ3M385"/>
<dbReference type="Pfam" id="PF03407">
    <property type="entry name" value="Nucleotid_trans"/>
    <property type="match status" value="1"/>
</dbReference>
<dbReference type="InterPro" id="IPR052636">
    <property type="entry name" value="UDP-D-xylose:L-fucose_XylT"/>
</dbReference>
<evidence type="ECO:0000313" key="3">
    <source>
        <dbReference type="Proteomes" id="UP001303373"/>
    </source>
</evidence>
<proteinExistence type="predicted"/>
<dbReference type="EMBL" id="CP138581">
    <property type="protein sequence ID" value="WPG99080.1"/>
    <property type="molecule type" value="Genomic_DNA"/>
</dbReference>
<organism evidence="2 3">
    <name type="scientific">Acrodontium crateriforme</name>
    <dbReference type="NCBI Taxonomy" id="150365"/>
    <lineage>
        <taxon>Eukaryota</taxon>
        <taxon>Fungi</taxon>
        <taxon>Dikarya</taxon>
        <taxon>Ascomycota</taxon>
        <taxon>Pezizomycotina</taxon>
        <taxon>Dothideomycetes</taxon>
        <taxon>Dothideomycetidae</taxon>
        <taxon>Mycosphaerellales</taxon>
        <taxon>Teratosphaeriaceae</taxon>
        <taxon>Acrodontium</taxon>
    </lineage>
</organism>
<gene>
    <name evidence="2" type="ORF">R9X50_00188500</name>
</gene>
<protein>
    <recommendedName>
        <fullName evidence="1">Nucleotide-diphospho-sugar transferase domain-containing protein</fullName>
    </recommendedName>
</protein>
<keyword evidence="3" id="KW-1185">Reference proteome</keyword>
<reference evidence="2 3" key="1">
    <citation type="submission" date="2023-11" db="EMBL/GenBank/DDBJ databases">
        <title>An acidophilic fungus is an integral part of prey digestion in a carnivorous sundew plant.</title>
        <authorList>
            <person name="Tsai I.J."/>
        </authorList>
    </citation>
    <scope>NUCLEOTIDE SEQUENCE [LARGE SCALE GENOMIC DNA]</scope>
    <source>
        <strain evidence="2">169a</strain>
    </source>
</reference>
<accession>A0AAQ3M385</accession>